<keyword evidence="2" id="KW-1133">Transmembrane helix</keyword>
<dbReference type="GeneID" id="109582989"/>
<feature type="compositionally biased region" description="Polar residues" evidence="1">
    <location>
        <begin position="452"/>
        <end position="463"/>
    </location>
</feature>
<evidence type="ECO:0000259" key="3">
    <source>
        <dbReference type="PROSITE" id="PS50853"/>
    </source>
</evidence>
<protein>
    <recommendedName>
        <fullName evidence="3">Fibronectin type-III domain-containing protein</fullName>
    </recommendedName>
</protein>
<feature type="transmembrane region" description="Helical" evidence="2">
    <location>
        <begin position="287"/>
        <end position="314"/>
    </location>
</feature>
<dbReference type="RefSeq" id="XP_019853665.1">
    <property type="nucleotide sequence ID" value="XM_019998106.1"/>
</dbReference>
<feature type="compositionally biased region" description="Polar residues" evidence="1">
    <location>
        <begin position="390"/>
        <end position="408"/>
    </location>
</feature>
<dbReference type="Gene3D" id="2.60.40.10">
    <property type="entry name" value="Immunoglobulins"/>
    <property type="match status" value="1"/>
</dbReference>
<evidence type="ECO:0000256" key="1">
    <source>
        <dbReference type="SAM" id="MobiDB-lite"/>
    </source>
</evidence>
<dbReference type="InterPro" id="IPR003961">
    <property type="entry name" value="FN3_dom"/>
</dbReference>
<reference evidence="5" key="1">
    <citation type="journal article" date="2010" name="Nature">
        <title>The Amphimedon queenslandica genome and the evolution of animal complexity.</title>
        <authorList>
            <person name="Srivastava M."/>
            <person name="Simakov O."/>
            <person name="Chapman J."/>
            <person name="Fahey B."/>
            <person name="Gauthier M.E."/>
            <person name="Mitros T."/>
            <person name="Richards G.S."/>
            <person name="Conaco C."/>
            <person name="Dacre M."/>
            <person name="Hellsten U."/>
            <person name="Larroux C."/>
            <person name="Putnam N.H."/>
            <person name="Stanke M."/>
            <person name="Adamska M."/>
            <person name="Darling A."/>
            <person name="Degnan S.M."/>
            <person name="Oakley T.H."/>
            <person name="Plachetzki D.C."/>
            <person name="Zhai Y."/>
            <person name="Adamski M."/>
            <person name="Calcino A."/>
            <person name="Cummins S.F."/>
            <person name="Goodstein D.M."/>
            <person name="Harris C."/>
            <person name="Jackson D.J."/>
            <person name="Leys S.P."/>
            <person name="Shu S."/>
            <person name="Woodcroft B.J."/>
            <person name="Vervoort M."/>
            <person name="Kosik K.S."/>
            <person name="Manning G."/>
            <person name="Degnan B.M."/>
            <person name="Rokhsar D.S."/>
        </authorList>
    </citation>
    <scope>NUCLEOTIDE SEQUENCE [LARGE SCALE GENOMIC DNA]</scope>
</reference>
<proteinExistence type="predicted"/>
<keyword evidence="2" id="KW-0472">Membrane</keyword>
<reference evidence="4" key="2">
    <citation type="submission" date="2024-06" db="UniProtKB">
        <authorList>
            <consortium name="EnsemblMetazoa"/>
        </authorList>
    </citation>
    <scope>IDENTIFICATION</scope>
</reference>
<feature type="compositionally biased region" description="Basic and acidic residues" evidence="1">
    <location>
        <begin position="334"/>
        <end position="343"/>
    </location>
</feature>
<dbReference type="Proteomes" id="UP000007879">
    <property type="component" value="Unassembled WGS sequence"/>
</dbReference>
<name>A0AAN0J9E8_AMPQE</name>
<keyword evidence="5" id="KW-1185">Reference proteome</keyword>
<feature type="region of interest" description="Disordered" evidence="1">
    <location>
        <begin position="249"/>
        <end position="280"/>
    </location>
</feature>
<dbReference type="PROSITE" id="PS50853">
    <property type="entry name" value="FN3"/>
    <property type="match status" value="1"/>
</dbReference>
<evidence type="ECO:0000313" key="4">
    <source>
        <dbReference type="EnsemblMetazoa" id="XP_019853665.1"/>
    </source>
</evidence>
<dbReference type="EnsemblMetazoa" id="XM_019998106.1">
    <property type="protein sequence ID" value="XP_019853665.1"/>
    <property type="gene ID" value="LOC109582989"/>
</dbReference>
<dbReference type="SUPFAM" id="SSF49265">
    <property type="entry name" value="Fibronectin type III"/>
    <property type="match status" value="1"/>
</dbReference>
<dbReference type="InterPro" id="IPR013783">
    <property type="entry name" value="Ig-like_fold"/>
</dbReference>
<feature type="region of interest" description="Disordered" evidence="1">
    <location>
        <begin position="452"/>
        <end position="473"/>
    </location>
</feature>
<dbReference type="SMART" id="SM00060">
    <property type="entry name" value="FN3"/>
    <property type="match status" value="2"/>
</dbReference>
<sequence>MSIIRNDFTANLTDSSGPIVSDISFTPSLSINDYTVECDARGTGSYPAVTCPILIAGIPDAPVPNDPNFTSDTLTFSWSPSNSTCVSHYNVNVTSIDYTISTNDTSLSLPVPSTNDTEYSISVVAVDTGGRYMNPMDEKSFEANVPEFVSDLMVNQTGLSINISWDEPPTLMFLPVLSYTLHHNVTSDASITILAPNTSYIIRSSVVAGSVYTVGVEAVNTLGTGPIASATISIISTSVPSPTITRMSMTMSPSVTSSTPVVTSTSNSTQSTPTSIPTRSPSGLDSAVYIGIGVGVALIIIVILILIVVGYLVWRKSKGEQANFDQRRDSTEPIALVDKKDHGSSPATGQPIYQEAMSSEDIQREAAPTTGELYAQPSKGSTRRPPPQPQSELATYQDPSTIQRTQAPNMEYLYAEVDKSKPQQQQAVYAQVDKEKKGGDGTVYADLDLKNTQGVPVTGSNPANVIYSDVHNN</sequence>
<feature type="domain" description="Fibronectin type-III" evidence="3">
    <location>
        <begin position="145"/>
        <end position="240"/>
    </location>
</feature>
<evidence type="ECO:0000256" key="2">
    <source>
        <dbReference type="SAM" id="Phobius"/>
    </source>
</evidence>
<keyword evidence="2" id="KW-0812">Transmembrane</keyword>
<accession>A0AAN0J9E8</accession>
<dbReference type="InterPro" id="IPR036116">
    <property type="entry name" value="FN3_sf"/>
</dbReference>
<feature type="region of interest" description="Disordered" evidence="1">
    <location>
        <begin position="334"/>
        <end position="408"/>
    </location>
</feature>
<dbReference type="KEGG" id="aqu:109582989"/>
<organism evidence="4 5">
    <name type="scientific">Amphimedon queenslandica</name>
    <name type="common">Sponge</name>
    <dbReference type="NCBI Taxonomy" id="400682"/>
    <lineage>
        <taxon>Eukaryota</taxon>
        <taxon>Metazoa</taxon>
        <taxon>Porifera</taxon>
        <taxon>Demospongiae</taxon>
        <taxon>Heteroscleromorpha</taxon>
        <taxon>Haplosclerida</taxon>
        <taxon>Niphatidae</taxon>
        <taxon>Amphimedon</taxon>
    </lineage>
</organism>
<evidence type="ECO:0000313" key="5">
    <source>
        <dbReference type="Proteomes" id="UP000007879"/>
    </source>
</evidence>
<dbReference type="AlphaFoldDB" id="A0AAN0J9E8"/>